<dbReference type="Pfam" id="PF03786">
    <property type="entry name" value="UxuA"/>
    <property type="match status" value="1"/>
</dbReference>
<dbReference type="GO" id="GO:0042840">
    <property type="term" value="P:D-glucuronate catabolic process"/>
    <property type="evidence" value="ECO:0007669"/>
    <property type="project" value="TreeGrafter"/>
</dbReference>
<reference evidence="11" key="1">
    <citation type="submission" date="2022-04" db="EMBL/GenBank/DDBJ databases">
        <title>Paenibacillus mangrovi sp. nov., a novel endophytic bacterium isolated from bark of Kandelia candel.</title>
        <authorList>
            <person name="Tuo L."/>
        </authorList>
    </citation>
    <scope>NUCLEOTIDE SEQUENCE</scope>
    <source>
        <strain evidence="11">KQZ6P-2</strain>
    </source>
</reference>
<evidence type="ECO:0000256" key="10">
    <source>
        <dbReference type="ARBA" id="ARBA00023239"/>
    </source>
</evidence>
<evidence type="ECO:0000256" key="6">
    <source>
        <dbReference type="ARBA" id="ARBA00007389"/>
    </source>
</evidence>
<dbReference type="EC" id="4.2.1.8" evidence="7"/>
<keyword evidence="8" id="KW-0408">Iron</keyword>
<dbReference type="InterPro" id="IPR004628">
    <property type="entry name" value="Man_deHydtase"/>
</dbReference>
<keyword evidence="12" id="KW-1185">Reference proteome</keyword>
<evidence type="ECO:0000256" key="3">
    <source>
        <dbReference type="ARBA" id="ARBA00001954"/>
    </source>
</evidence>
<accession>A0A9X1WQL5</accession>
<evidence type="ECO:0000256" key="8">
    <source>
        <dbReference type="ARBA" id="ARBA00023004"/>
    </source>
</evidence>
<dbReference type="AlphaFoldDB" id="A0A9X1WQL5"/>
<evidence type="ECO:0000256" key="5">
    <source>
        <dbReference type="ARBA" id="ARBA00004892"/>
    </source>
</evidence>
<evidence type="ECO:0000313" key="12">
    <source>
        <dbReference type="Proteomes" id="UP001139347"/>
    </source>
</evidence>
<dbReference type="GO" id="GO:0030145">
    <property type="term" value="F:manganese ion binding"/>
    <property type="evidence" value="ECO:0007669"/>
    <property type="project" value="TreeGrafter"/>
</dbReference>
<dbReference type="GO" id="GO:0008198">
    <property type="term" value="F:ferrous iron binding"/>
    <property type="evidence" value="ECO:0007669"/>
    <property type="project" value="TreeGrafter"/>
</dbReference>
<gene>
    <name evidence="11" type="ORF">MUG84_07230</name>
</gene>
<comment type="similarity">
    <text evidence="6">Belongs to the mannonate dehydratase family.</text>
</comment>
<proteinExistence type="inferred from homology"/>
<comment type="cofactor">
    <cofactor evidence="3">
        <name>Fe(2+)</name>
        <dbReference type="ChEBI" id="CHEBI:29033"/>
    </cofactor>
</comment>
<evidence type="ECO:0000313" key="11">
    <source>
        <dbReference type="EMBL" id="MCJ8011540.1"/>
    </source>
</evidence>
<dbReference type="PANTHER" id="PTHR30387:SF2">
    <property type="entry name" value="MANNONATE DEHYDRATASE"/>
    <property type="match status" value="1"/>
</dbReference>
<evidence type="ECO:0000256" key="2">
    <source>
        <dbReference type="ARBA" id="ARBA00001936"/>
    </source>
</evidence>
<name>A0A9X1WQL5_9BACL</name>
<dbReference type="PANTHER" id="PTHR30387">
    <property type="entry name" value="MANNONATE DEHYDRATASE"/>
    <property type="match status" value="1"/>
</dbReference>
<evidence type="ECO:0000256" key="1">
    <source>
        <dbReference type="ARBA" id="ARBA00001794"/>
    </source>
</evidence>
<keyword evidence="10 11" id="KW-0456">Lyase</keyword>
<keyword evidence="9" id="KW-0464">Manganese</keyword>
<dbReference type="InterPro" id="IPR036237">
    <property type="entry name" value="Xyl_isomerase-like_sf"/>
</dbReference>
<dbReference type="Gene3D" id="3.20.20.150">
    <property type="entry name" value="Divalent-metal-dependent TIM barrel enzymes"/>
    <property type="match status" value="1"/>
</dbReference>
<comment type="function">
    <text evidence="4">Catalyzes the dehydration of D-mannonate.</text>
</comment>
<dbReference type="RefSeq" id="WP_244722548.1">
    <property type="nucleotide sequence ID" value="NZ_JALIRP010000002.1"/>
</dbReference>
<comment type="caution">
    <text evidence="11">The sequence shown here is derived from an EMBL/GenBank/DDBJ whole genome shotgun (WGS) entry which is preliminary data.</text>
</comment>
<dbReference type="Proteomes" id="UP001139347">
    <property type="component" value="Unassembled WGS sequence"/>
</dbReference>
<dbReference type="GO" id="GO:0008927">
    <property type="term" value="F:mannonate dehydratase activity"/>
    <property type="evidence" value="ECO:0007669"/>
    <property type="project" value="UniProtKB-EC"/>
</dbReference>
<comment type="cofactor">
    <cofactor evidence="2">
        <name>Mn(2+)</name>
        <dbReference type="ChEBI" id="CHEBI:29035"/>
    </cofactor>
</comment>
<comment type="pathway">
    <text evidence="5">Carbohydrate metabolism; pentose and glucuronate interconversion.</text>
</comment>
<dbReference type="SUPFAM" id="SSF51658">
    <property type="entry name" value="Xylose isomerase-like"/>
    <property type="match status" value="1"/>
</dbReference>
<evidence type="ECO:0000256" key="7">
    <source>
        <dbReference type="ARBA" id="ARBA00012927"/>
    </source>
</evidence>
<dbReference type="EMBL" id="JALIRP010000002">
    <property type="protein sequence ID" value="MCJ8011540.1"/>
    <property type="molecule type" value="Genomic_DNA"/>
</dbReference>
<organism evidence="11 12">
    <name type="scientific">Paenibacillus mangrovi</name>
    <dbReference type="NCBI Taxonomy" id="2931978"/>
    <lineage>
        <taxon>Bacteria</taxon>
        <taxon>Bacillati</taxon>
        <taxon>Bacillota</taxon>
        <taxon>Bacilli</taxon>
        <taxon>Bacillales</taxon>
        <taxon>Paenibacillaceae</taxon>
        <taxon>Paenibacillus</taxon>
    </lineage>
</organism>
<protein>
    <recommendedName>
        <fullName evidence="7">mannonate dehydratase</fullName>
        <ecNumber evidence="7">4.2.1.8</ecNumber>
    </recommendedName>
</protein>
<evidence type="ECO:0000256" key="9">
    <source>
        <dbReference type="ARBA" id="ARBA00023211"/>
    </source>
</evidence>
<comment type="catalytic activity">
    <reaction evidence="1">
        <text>D-mannonate = 2-dehydro-3-deoxy-D-gluconate + H2O</text>
        <dbReference type="Rhea" id="RHEA:20097"/>
        <dbReference type="ChEBI" id="CHEBI:15377"/>
        <dbReference type="ChEBI" id="CHEBI:17767"/>
        <dbReference type="ChEBI" id="CHEBI:57990"/>
        <dbReference type="EC" id="4.2.1.8"/>
    </reaction>
</comment>
<evidence type="ECO:0000256" key="4">
    <source>
        <dbReference type="ARBA" id="ARBA00002713"/>
    </source>
</evidence>
<sequence>MKLGLGLYRDRLTKDNFRFAKQAGCTHIVAHLVDYYNGIEGLPSTDKNRNMGIAKPNDEIWSYESLVSLKKSMNEEGLEFEAIENFSPADWYDILMDGPKRNEQMEHLKQIVRNVGKAGIPIIGYNFSIAGVWGHVNRPVARGGAMTATFNLQEGPEETPIPNGQIWNMTYDFNAKEGFIPPISSEELWERLERFLQELVPVAEEAGVRLAAHPDDPPMPTIRGYGRLVNQPHLYQKLLDIAPSPSNALEFCLGTLQEMTEGNIYETIEQYTKQNAVGYVHFRNVRGKVPHYQEVFVDEGDIDMIQALRVFKKNGFDGVFIPDHTPQMTCKAPWHAGMAYALGYMKAALAFVNQE</sequence>